<dbReference type="Pfam" id="PF04752">
    <property type="entry name" value="ChaC"/>
    <property type="match status" value="1"/>
</dbReference>
<dbReference type="Gene3D" id="3.10.490.10">
    <property type="entry name" value="Gamma-glutamyl cyclotransferase-like"/>
    <property type="match status" value="1"/>
</dbReference>
<dbReference type="EMBL" id="RZNJ01000005">
    <property type="protein sequence ID" value="RUT29443.1"/>
    <property type="molecule type" value="Genomic_DNA"/>
</dbReference>
<reference evidence="3 4" key="1">
    <citation type="journal article" date="2016" name="Int. J. Syst. Evol. Microbiol.">
        <title>Arsenicitalea aurantiaca gen. nov., sp. nov., a new member of the family Hyphomicrobiaceae, isolated from high-arsenic sediment.</title>
        <authorList>
            <person name="Mu Y."/>
            <person name="Zhou L."/>
            <person name="Zeng X.C."/>
            <person name="Liu L."/>
            <person name="Pan Y."/>
            <person name="Chen X."/>
            <person name="Wang J."/>
            <person name="Li S."/>
            <person name="Li W.J."/>
            <person name="Wang Y."/>
        </authorList>
    </citation>
    <scope>NUCLEOTIDE SEQUENCE [LARGE SCALE GENOMIC DNA]</scope>
    <source>
        <strain evidence="3 4">42-50</strain>
    </source>
</reference>
<dbReference type="GO" id="GO:0016740">
    <property type="term" value="F:transferase activity"/>
    <property type="evidence" value="ECO:0007669"/>
    <property type="project" value="UniProtKB-KW"/>
</dbReference>
<organism evidence="3 4">
    <name type="scientific">Arsenicitalea aurantiaca</name>
    <dbReference type="NCBI Taxonomy" id="1783274"/>
    <lineage>
        <taxon>Bacteria</taxon>
        <taxon>Pseudomonadati</taxon>
        <taxon>Pseudomonadota</taxon>
        <taxon>Alphaproteobacteria</taxon>
        <taxon>Hyphomicrobiales</taxon>
        <taxon>Devosiaceae</taxon>
        <taxon>Arsenicitalea</taxon>
    </lineage>
</organism>
<dbReference type="OrthoDB" id="9795692at2"/>
<sequence length="191" mass="21200">MVRAGIVPAEGGWVSATGQSHWVFGYGSLIWLPGFRFRQRQQALLRGAHRSLCIYSHRHRGTPQAPGLVFGLTRGGSCNGMAFEVAAEDWPETRDYLREREQVSGVYREAMRSVRLADGQAVEALVFLVDPGHAQYAGRLDVTEQLRLVRRSHGRSGPNRDYVINTARHLEDLGVADAYLSALARLLEAEG</sequence>
<dbReference type="GO" id="GO:0061928">
    <property type="term" value="F:glutathione specific gamma-glutamylcyclotransferase activity"/>
    <property type="evidence" value="ECO:0007669"/>
    <property type="project" value="UniProtKB-EC"/>
</dbReference>
<dbReference type="CDD" id="cd06661">
    <property type="entry name" value="GGCT_like"/>
    <property type="match status" value="1"/>
</dbReference>
<gene>
    <name evidence="3" type="ORF">EMQ25_15130</name>
</gene>
<evidence type="ECO:0000256" key="2">
    <source>
        <dbReference type="ARBA" id="ARBA00023239"/>
    </source>
</evidence>
<accession>A0A433X5V1</accession>
<comment type="caution">
    <text evidence="3">The sequence shown here is derived from an EMBL/GenBank/DDBJ whole genome shotgun (WGS) entry which is preliminary data.</text>
</comment>
<evidence type="ECO:0000256" key="1">
    <source>
        <dbReference type="ARBA" id="ARBA00012344"/>
    </source>
</evidence>
<dbReference type="EC" id="4.3.2.7" evidence="1"/>
<evidence type="ECO:0000313" key="4">
    <source>
        <dbReference type="Proteomes" id="UP000281547"/>
    </source>
</evidence>
<dbReference type="AlphaFoldDB" id="A0A433X5V1"/>
<dbReference type="PANTHER" id="PTHR12192">
    <property type="entry name" value="CATION TRANSPORT PROTEIN CHAC-RELATED"/>
    <property type="match status" value="1"/>
</dbReference>
<dbReference type="PANTHER" id="PTHR12192:SF2">
    <property type="entry name" value="GLUTATHIONE-SPECIFIC GAMMA-GLUTAMYLCYCLOTRANSFERASE 2"/>
    <property type="match status" value="1"/>
</dbReference>
<dbReference type="GO" id="GO:0006751">
    <property type="term" value="P:glutathione catabolic process"/>
    <property type="evidence" value="ECO:0007669"/>
    <property type="project" value="InterPro"/>
</dbReference>
<proteinExistence type="predicted"/>
<keyword evidence="4" id="KW-1185">Reference proteome</keyword>
<dbReference type="InterPro" id="IPR006840">
    <property type="entry name" value="ChaC"/>
</dbReference>
<dbReference type="InterPro" id="IPR036568">
    <property type="entry name" value="GGCT-like_sf"/>
</dbReference>
<keyword evidence="3" id="KW-0808">Transferase</keyword>
<name>A0A433X5V1_9HYPH</name>
<evidence type="ECO:0000313" key="3">
    <source>
        <dbReference type="EMBL" id="RUT29443.1"/>
    </source>
</evidence>
<protein>
    <recommendedName>
        <fullName evidence="1">glutathione-specific gamma-glutamylcyclotransferase</fullName>
        <ecNumber evidence="1">4.3.2.7</ecNumber>
    </recommendedName>
</protein>
<dbReference type="Proteomes" id="UP000281547">
    <property type="component" value="Unassembled WGS sequence"/>
</dbReference>
<keyword evidence="2" id="KW-0456">Lyase</keyword>
<dbReference type="InterPro" id="IPR013024">
    <property type="entry name" value="GGCT-like"/>
</dbReference>
<dbReference type="SUPFAM" id="SSF110857">
    <property type="entry name" value="Gamma-glutamyl cyclotransferase-like"/>
    <property type="match status" value="1"/>
</dbReference>
<dbReference type="GO" id="GO:0005737">
    <property type="term" value="C:cytoplasm"/>
    <property type="evidence" value="ECO:0007669"/>
    <property type="project" value="TreeGrafter"/>
</dbReference>